<dbReference type="Proteomes" id="UP000298173">
    <property type="component" value="Unassembled WGS sequence"/>
</dbReference>
<dbReference type="Gene3D" id="3.40.630.30">
    <property type="match status" value="1"/>
</dbReference>
<dbReference type="InterPro" id="IPR016181">
    <property type="entry name" value="Acyl_CoA_acyltransferase"/>
</dbReference>
<dbReference type="InterPro" id="IPR000182">
    <property type="entry name" value="GNAT_dom"/>
</dbReference>
<gene>
    <name evidence="2" type="ORF">E3O06_11565</name>
</gene>
<dbReference type="AlphaFoldDB" id="A0A4R8UWL4"/>
<evidence type="ECO:0000259" key="1">
    <source>
        <dbReference type="PROSITE" id="PS51186"/>
    </source>
</evidence>
<proteinExistence type="predicted"/>
<dbReference type="RefSeq" id="WP_134503541.1">
    <property type="nucleotide sequence ID" value="NZ_SOEY01000023.1"/>
</dbReference>
<feature type="domain" description="N-acetyltransferase" evidence="1">
    <location>
        <begin position="8"/>
        <end position="160"/>
    </location>
</feature>
<dbReference type="Pfam" id="PF13508">
    <property type="entry name" value="Acetyltransf_7"/>
    <property type="match status" value="1"/>
</dbReference>
<organism evidence="2 3">
    <name type="scientific">Cryobacterium glaciale</name>
    <dbReference type="NCBI Taxonomy" id="1259145"/>
    <lineage>
        <taxon>Bacteria</taxon>
        <taxon>Bacillati</taxon>
        <taxon>Actinomycetota</taxon>
        <taxon>Actinomycetes</taxon>
        <taxon>Micrococcales</taxon>
        <taxon>Microbacteriaceae</taxon>
        <taxon>Cryobacterium</taxon>
    </lineage>
</organism>
<accession>A0A4R8UWL4</accession>
<evidence type="ECO:0000313" key="3">
    <source>
        <dbReference type="Proteomes" id="UP000298173"/>
    </source>
</evidence>
<dbReference type="OrthoDB" id="9788300at2"/>
<dbReference type="EMBL" id="SOEY01000023">
    <property type="protein sequence ID" value="TFB71890.1"/>
    <property type="molecule type" value="Genomic_DNA"/>
</dbReference>
<evidence type="ECO:0000313" key="2">
    <source>
        <dbReference type="EMBL" id="TFB71890.1"/>
    </source>
</evidence>
<comment type="caution">
    <text evidence="2">The sequence shown here is derived from an EMBL/GenBank/DDBJ whole genome shotgun (WGS) entry which is preliminary data.</text>
</comment>
<dbReference type="PROSITE" id="PS51186">
    <property type="entry name" value="GNAT"/>
    <property type="match status" value="1"/>
</dbReference>
<dbReference type="GO" id="GO:0016747">
    <property type="term" value="F:acyltransferase activity, transferring groups other than amino-acyl groups"/>
    <property type="evidence" value="ECO:0007669"/>
    <property type="project" value="InterPro"/>
</dbReference>
<keyword evidence="3" id="KW-1185">Reference proteome</keyword>
<protein>
    <submittedName>
        <fullName evidence="2">GNAT family N-acetyltransferase</fullName>
    </submittedName>
</protein>
<keyword evidence="2" id="KW-0808">Transferase</keyword>
<dbReference type="SUPFAM" id="SSF55729">
    <property type="entry name" value="Acyl-CoA N-acyltransferases (Nat)"/>
    <property type="match status" value="1"/>
</dbReference>
<reference evidence="2 3" key="1">
    <citation type="submission" date="2019-03" db="EMBL/GenBank/DDBJ databases">
        <title>Genomics of glacier-inhabiting Cryobacterium strains.</title>
        <authorList>
            <person name="Liu Q."/>
            <person name="Xin Y.-H."/>
        </authorList>
    </citation>
    <scope>NUCLEOTIDE SEQUENCE [LARGE SCALE GENOMIC DNA]</scope>
    <source>
        <strain evidence="2 3">HLT2-23</strain>
    </source>
</reference>
<sequence length="241" mass="27117">MSNATCSATRWTASPEDCLELQRQHVELARLSRISQFLIYDDENFPAYLLSVLTDPTHLFTRPSDASGVRGFCHLRKVDEVLFVNNIFIASADRQLGAGTKLLHETLLMGDTLCPTIELDVLESNMTARSWYQRLGFEELHRARWSSLGTPGIATSHPDIRVRPDRKGFSQIYSGDTRIGTRVGRMAILATPDFADFLGAQDFDEIVVRTQADKERGHEPAIEISIRLRADVSRVLEKLAK</sequence>
<name>A0A4R8UWL4_9MICO</name>